<dbReference type="GO" id="GO:0006310">
    <property type="term" value="P:DNA recombination"/>
    <property type="evidence" value="ECO:0007669"/>
    <property type="project" value="UniProtKB-KW"/>
</dbReference>
<keyword evidence="5" id="KW-0067">ATP-binding</keyword>
<dbReference type="InterPro" id="IPR008823">
    <property type="entry name" value="RuvB_wg_C"/>
</dbReference>
<evidence type="ECO:0000256" key="2">
    <source>
        <dbReference type="ARBA" id="ARBA00022741"/>
    </source>
</evidence>
<evidence type="ECO:0000256" key="7">
    <source>
        <dbReference type="ARBA" id="ARBA00023172"/>
    </source>
</evidence>
<dbReference type="InterPro" id="IPR008824">
    <property type="entry name" value="RuvB-like_N"/>
</dbReference>
<dbReference type="GO" id="GO:0009378">
    <property type="term" value="F:four-way junction helicase activity"/>
    <property type="evidence" value="ECO:0007669"/>
    <property type="project" value="InterPro"/>
</dbReference>
<evidence type="ECO:0000256" key="8">
    <source>
        <dbReference type="ARBA" id="ARBA00023204"/>
    </source>
</evidence>
<dbReference type="InterPro" id="IPR027417">
    <property type="entry name" value="P-loop_NTPase"/>
</dbReference>
<dbReference type="SMART" id="SM00382">
    <property type="entry name" value="AAA"/>
    <property type="match status" value="1"/>
</dbReference>
<dbReference type="SUPFAM" id="SSF52540">
    <property type="entry name" value="P-loop containing nucleoside triphosphate hydrolases"/>
    <property type="match status" value="1"/>
</dbReference>
<feature type="domain" description="AAA+ ATPase" evidence="9">
    <location>
        <begin position="95"/>
        <end position="216"/>
    </location>
</feature>
<dbReference type="AlphaFoldDB" id="A0A0F9KMM8"/>
<dbReference type="PANTHER" id="PTHR42848:SF1">
    <property type="entry name" value="HOLLIDAY JUNCTION BRANCH MIGRATION COMPLEX SUBUNIT RUVB"/>
    <property type="match status" value="1"/>
</dbReference>
<dbReference type="Gene3D" id="1.10.10.10">
    <property type="entry name" value="Winged helix-like DNA-binding domain superfamily/Winged helix DNA-binding domain"/>
    <property type="match status" value="1"/>
</dbReference>
<dbReference type="InterPro" id="IPR036390">
    <property type="entry name" value="WH_DNA-bd_sf"/>
</dbReference>
<evidence type="ECO:0000313" key="10">
    <source>
        <dbReference type="EMBL" id="KKM76036.1"/>
    </source>
</evidence>
<dbReference type="InterPro" id="IPR003593">
    <property type="entry name" value="AAA+_ATPase"/>
</dbReference>
<keyword evidence="2" id="KW-0547">Nucleotide-binding</keyword>
<dbReference type="GO" id="GO:0003677">
    <property type="term" value="F:DNA binding"/>
    <property type="evidence" value="ECO:0007669"/>
    <property type="project" value="UniProtKB-KW"/>
</dbReference>
<dbReference type="InterPro" id="IPR036388">
    <property type="entry name" value="WH-like_DNA-bd_sf"/>
</dbReference>
<evidence type="ECO:0000256" key="6">
    <source>
        <dbReference type="ARBA" id="ARBA00023125"/>
    </source>
</evidence>
<keyword evidence="6" id="KW-0238">DNA-binding</keyword>
<accession>A0A0F9KMM8</accession>
<dbReference type="CDD" id="cd00009">
    <property type="entry name" value="AAA"/>
    <property type="match status" value="1"/>
</dbReference>
<name>A0A0F9KMM8_9ZZZZ</name>
<organism evidence="10">
    <name type="scientific">marine sediment metagenome</name>
    <dbReference type="NCBI Taxonomy" id="412755"/>
    <lineage>
        <taxon>unclassified sequences</taxon>
        <taxon>metagenomes</taxon>
        <taxon>ecological metagenomes</taxon>
    </lineage>
</organism>
<dbReference type="Pfam" id="PF05496">
    <property type="entry name" value="RuvB_N"/>
    <property type="match status" value="1"/>
</dbReference>
<dbReference type="GO" id="GO:0006281">
    <property type="term" value="P:DNA repair"/>
    <property type="evidence" value="ECO:0007669"/>
    <property type="project" value="UniProtKB-KW"/>
</dbReference>
<comment type="caution">
    <text evidence="10">The sequence shown here is derived from an EMBL/GenBank/DDBJ whole genome shotgun (WGS) entry which is preliminary data.</text>
</comment>
<gene>
    <name evidence="10" type="ORF">LCGC14_1384160</name>
</gene>
<dbReference type="InterPro" id="IPR004605">
    <property type="entry name" value="DNA_helicase_Holl-junc_RuvB"/>
</dbReference>
<evidence type="ECO:0000256" key="3">
    <source>
        <dbReference type="ARBA" id="ARBA00022763"/>
    </source>
</evidence>
<evidence type="ECO:0000256" key="1">
    <source>
        <dbReference type="ARBA" id="ARBA00022490"/>
    </source>
</evidence>
<evidence type="ECO:0000256" key="4">
    <source>
        <dbReference type="ARBA" id="ARBA00022801"/>
    </source>
</evidence>
<dbReference type="EMBL" id="LAZR01008873">
    <property type="protein sequence ID" value="KKM76036.1"/>
    <property type="molecule type" value="Genomic_DNA"/>
</dbReference>
<dbReference type="SUPFAM" id="SSF46785">
    <property type="entry name" value="Winged helix' DNA-binding domain"/>
    <property type="match status" value="1"/>
</dbReference>
<keyword evidence="1" id="KW-0963">Cytoplasm</keyword>
<keyword evidence="7" id="KW-0233">DNA recombination</keyword>
<dbReference type="GO" id="GO:0005524">
    <property type="term" value="F:ATP binding"/>
    <property type="evidence" value="ECO:0007669"/>
    <property type="project" value="UniProtKB-KW"/>
</dbReference>
<keyword evidence="3" id="KW-0227">DNA damage</keyword>
<proteinExistence type="predicted"/>
<evidence type="ECO:0000259" key="9">
    <source>
        <dbReference type="SMART" id="SM00382"/>
    </source>
</evidence>
<dbReference type="Gene3D" id="3.40.50.300">
    <property type="entry name" value="P-loop containing nucleotide triphosphate hydrolases"/>
    <property type="match status" value="1"/>
</dbReference>
<sequence>MGFLEWLLEPFTDLGREEEELPKDDYKEKEIIWPEGTVFAPLEDCIIKDDELNFLNDEKNKGLFRPENFNEYIGQEKAKDILGDYIRGITQRKLVFPHTLIHGSAGMGKTTLAYIIAHQLKVKLVETITSDIIDFKDLKNNINTCEGGILFLDEIHSITRETAEKMYTIMEDFKYKGESIQSFTLMGATTELGEIIKNRKPFYDRFKIIIELEEYNIKELVRILKQYKDNMFVSDKIHGRIFRCVALNCRGTPRTGIRLLEATIYANTDIKKVLKNFSIIKYGYTNKDLKLLEYMKKNNHPIGLQSIAAYLGTSQYNYLYEIEPYLLSNGIITRTSRGRKISEDGIELIKHLRRK</sequence>
<keyword evidence="4" id="KW-0378">Hydrolase</keyword>
<reference evidence="10" key="1">
    <citation type="journal article" date="2015" name="Nature">
        <title>Complex archaea that bridge the gap between prokaryotes and eukaryotes.</title>
        <authorList>
            <person name="Spang A."/>
            <person name="Saw J.H."/>
            <person name="Jorgensen S.L."/>
            <person name="Zaremba-Niedzwiedzka K."/>
            <person name="Martijn J."/>
            <person name="Lind A.E."/>
            <person name="van Eijk R."/>
            <person name="Schleper C."/>
            <person name="Guy L."/>
            <person name="Ettema T.J."/>
        </authorList>
    </citation>
    <scope>NUCLEOTIDE SEQUENCE</scope>
</reference>
<keyword evidence="8" id="KW-0234">DNA repair</keyword>
<protein>
    <recommendedName>
        <fullName evidence="9">AAA+ ATPase domain-containing protein</fullName>
    </recommendedName>
</protein>
<dbReference type="PANTHER" id="PTHR42848">
    <property type="match status" value="1"/>
</dbReference>
<dbReference type="Pfam" id="PF05491">
    <property type="entry name" value="WHD_RuvB"/>
    <property type="match status" value="1"/>
</dbReference>
<dbReference type="GO" id="GO:0016787">
    <property type="term" value="F:hydrolase activity"/>
    <property type="evidence" value="ECO:0007669"/>
    <property type="project" value="UniProtKB-KW"/>
</dbReference>
<evidence type="ECO:0000256" key="5">
    <source>
        <dbReference type="ARBA" id="ARBA00022840"/>
    </source>
</evidence>